<dbReference type="Proteomes" id="UP000075880">
    <property type="component" value="Unassembled WGS sequence"/>
</dbReference>
<feature type="compositionally biased region" description="Polar residues" evidence="1">
    <location>
        <begin position="7"/>
        <end position="16"/>
    </location>
</feature>
<accession>A0AAG5D2F6</accession>
<feature type="compositionally biased region" description="Low complexity" evidence="1">
    <location>
        <begin position="81"/>
        <end position="108"/>
    </location>
</feature>
<organism evidence="2 3">
    <name type="scientific">Anopheles atroparvus</name>
    <name type="common">European mosquito</name>
    <dbReference type="NCBI Taxonomy" id="41427"/>
    <lineage>
        <taxon>Eukaryota</taxon>
        <taxon>Metazoa</taxon>
        <taxon>Ecdysozoa</taxon>
        <taxon>Arthropoda</taxon>
        <taxon>Hexapoda</taxon>
        <taxon>Insecta</taxon>
        <taxon>Pterygota</taxon>
        <taxon>Neoptera</taxon>
        <taxon>Endopterygota</taxon>
        <taxon>Diptera</taxon>
        <taxon>Nematocera</taxon>
        <taxon>Culicoidea</taxon>
        <taxon>Culicidae</taxon>
        <taxon>Anophelinae</taxon>
        <taxon>Anopheles</taxon>
    </lineage>
</organism>
<keyword evidence="3" id="KW-1185">Reference proteome</keyword>
<feature type="region of interest" description="Disordered" evidence="1">
    <location>
        <begin position="1"/>
        <end position="113"/>
    </location>
</feature>
<evidence type="ECO:0000313" key="2">
    <source>
        <dbReference type="EnsemblMetazoa" id="ENSAATROPP005427"/>
    </source>
</evidence>
<dbReference type="EnsemblMetazoa" id="ENSAATROPT005945">
    <property type="protein sequence ID" value="ENSAATROPP005427"/>
    <property type="gene ID" value="ENSAATROPG004811"/>
</dbReference>
<name>A0AAG5D2F6_ANOAO</name>
<dbReference type="AlphaFoldDB" id="A0AAG5D2F6"/>
<feature type="compositionally biased region" description="Acidic residues" evidence="1">
    <location>
        <begin position="48"/>
        <end position="58"/>
    </location>
</feature>
<sequence length="154" mass="17058">LPFRNAFFTSSPSTGPNYRGQLLLSSRQGSSNASEGGVNRESSQDDSGVVDDHEEQDVAGELGEQQHKHHDGHHQHPAVSQLAQPHPQQPQLSLPLQQQPLPQTQQQQREVTPVTLALSPREVRIIKCNGNLAKIKQQNVYALHPEYLSQIVVL</sequence>
<evidence type="ECO:0000256" key="1">
    <source>
        <dbReference type="SAM" id="MobiDB-lite"/>
    </source>
</evidence>
<protein>
    <submittedName>
        <fullName evidence="2">Uncharacterized protein</fullName>
    </submittedName>
</protein>
<reference evidence="2" key="1">
    <citation type="submission" date="2024-04" db="UniProtKB">
        <authorList>
            <consortium name="EnsemblMetazoa"/>
        </authorList>
    </citation>
    <scope>IDENTIFICATION</scope>
    <source>
        <strain evidence="2">EBRO</strain>
    </source>
</reference>
<proteinExistence type="predicted"/>
<feature type="compositionally biased region" description="Low complexity" evidence="1">
    <location>
        <begin position="19"/>
        <end position="31"/>
    </location>
</feature>
<feature type="compositionally biased region" description="Basic residues" evidence="1">
    <location>
        <begin position="67"/>
        <end position="76"/>
    </location>
</feature>
<evidence type="ECO:0000313" key="3">
    <source>
        <dbReference type="Proteomes" id="UP000075880"/>
    </source>
</evidence>